<protein>
    <submittedName>
        <fullName evidence="2">Uncharacterized protein</fullName>
    </submittedName>
</protein>
<proteinExistence type="predicted"/>
<feature type="region of interest" description="Disordered" evidence="1">
    <location>
        <begin position="53"/>
        <end position="79"/>
    </location>
</feature>
<name>A0A381RBC5_9ZZZZ</name>
<feature type="compositionally biased region" description="Basic and acidic residues" evidence="1">
    <location>
        <begin position="56"/>
        <end position="79"/>
    </location>
</feature>
<accession>A0A381RBC5</accession>
<gene>
    <name evidence="2" type="ORF">METZ01_LOCUS41919</name>
</gene>
<dbReference type="AlphaFoldDB" id="A0A381RBC5"/>
<dbReference type="EMBL" id="UINC01001802">
    <property type="protein sequence ID" value="SUZ89065.1"/>
    <property type="molecule type" value="Genomic_DNA"/>
</dbReference>
<reference evidence="2" key="1">
    <citation type="submission" date="2018-05" db="EMBL/GenBank/DDBJ databases">
        <authorList>
            <person name="Lanie J.A."/>
            <person name="Ng W.-L."/>
            <person name="Kazmierczak K.M."/>
            <person name="Andrzejewski T.M."/>
            <person name="Davidsen T.M."/>
            <person name="Wayne K.J."/>
            <person name="Tettelin H."/>
            <person name="Glass J.I."/>
            <person name="Rusch D."/>
            <person name="Podicherti R."/>
            <person name="Tsui H.-C.T."/>
            <person name="Winkler M.E."/>
        </authorList>
    </citation>
    <scope>NUCLEOTIDE SEQUENCE</scope>
</reference>
<evidence type="ECO:0000256" key="1">
    <source>
        <dbReference type="SAM" id="MobiDB-lite"/>
    </source>
</evidence>
<evidence type="ECO:0000313" key="2">
    <source>
        <dbReference type="EMBL" id="SUZ89065.1"/>
    </source>
</evidence>
<sequence length="79" mass="8823">MIVFPILNFVLPLMYSSFVLVGNPHVGCTECSKKADMNVSEIKKIEAVEQTNQAVTKDELTEGMHSGEDRQQSPPEKEK</sequence>
<organism evidence="2">
    <name type="scientific">marine metagenome</name>
    <dbReference type="NCBI Taxonomy" id="408172"/>
    <lineage>
        <taxon>unclassified sequences</taxon>
        <taxon>metagenomes</taxon>
        <taxon>ecological metagenomes</taxon>
    </lineage>
</organism>